<name>A0AAX4JFE8_9MICR</name>
<dbReference type="KEGG" id="vnx:VNE69_10086"/>
<protein>
    <submittedName>
        <fullName evidence="1">Uncharacterized protein</fullName>
    </submittedName>
</protein>
<reference evidence="1" key="1">
    <citation type="journal article" date="2024" name="BMC Genomics">
        <title>Functional annotation of a divergent genome using sequence and structure-based similarity.</title>
        <authorList>
            <person name="Svedberg D."/>
            <person name="Winiger R.R."/>
            <person name="Berg A."/>
            <person name="Sharma H."/>
            <person name="Tellgren-Roth C."/>
            <person name="Debrunner-Vossbrinck B.A."/>
            <person name="Vossbrinck C.R."/>
            <person name="Barandun J."/>
        </authorList>
    </citation>
    <scope>NUCLEOTIDE SEQUENCE</scope>
    <source>
        <strain evidence="1">Illinois isolate</strain>
    </source>
</reference>
<keyword evidence="2" id="KW-1185">Reference proteome</keyword>
<dbReference type="RefSeq" id="XP_065330880.1">
    <property type="nucleotide sequence ID" value="XM_065474808.1"/>
</dbReference>
<evidence type="ECO:0000313" key="1">
    <source>
        <dbReference type="EMBL" id="WUR04735.1"/>
    </source>
</evidence>
<dbReference type="GeneID" id="90542568"/>
<evidence type="ECO:0000313" key="2">
    <source>
        <dbReference type="Proteomes" id="UP001334084"/>
    </source>
</evidence>
<accession>A0AAX4JFE8</accession>
<dbReference type="AlphaFoldDB" id="A0AAX4JFE8"/>
<dbReference type="EMBL" id="CP142735">
    <property type="protein sequence ID" value="WUR04735.1"/>
    <property type="molecule type" value="Genomic_DNA"/>
</dbReference>
<sequence>MSEIEKDIDKLLENFKPEVVNSLYNFIDDLDDPRSVCVKLLKHHKGNIEVSKFLYYVIVNYDLDFPDFYKITLENITVDTLPSNTVFLIEIIDSDISITLIQEFISHIVNLILEIDTTSLIHILDILNEAFYQLEKK</sequence>
<dbReference type="Proteomes" id="UP001334084">
    <property type="component" value="Chromosome 10"/>
</dbReference>
<gene>
    <name evidence="1" type="ORF">VNE69_10086</name>
</gene>
<organism evidence="1 2">
    <name type="scientific">Vairimorpha necatrix</name>
    <dbReference type="NCBI Taxonomy" id="6039"/>
    <lineage>
        <taxon>Eukaryota</taxon>
        <taxon>Fungi</taxon>
        <taxon>Fungi incertae sedis</taxon>
        <taxon>Microsporidia</taxon>
        <taxon>Nosematidae</taxon>
        <taxon>Vairimorpha</taxon>
    </lineage>
</organism>
<proteinExistence type="predicted"/>